<feature type="non-terminal residue" evidence="2">
    <location>
        <position position="73"/>
    </location>
</feature>
<keyword evidence="1" id="KW-1133">Transmembrane helix</keyword>
<sequence>MITWDEDINFASALLLHSCLTVILNILTIVIKLAPFRRKARPRTPNTRSVLLDGYTSILSNDNDGDLAELYFT</sequence>
<evidence type="ECO:0000313" key="3">
    <source>
        <dbReference type="Proteomes" id="UP001243989"/>
    </source>
</evidence>
<comment type="caution">
    <text evidence="2">The sequence shown here is derived from an EMBL/GenBank/DDBJ whole genome shotgun (WGS) entry which is preliminary data.</text>
</comment>
<dbReference type="AlphaFoldDB" id="A0AAI9ZL74"/>
<gene>
    <name evidence="2" type="ORF">BDP81DRAFT_268566</name>
</gene>
<name>A0AAI9ZL74_9PEZI</name>
<dbReference type="EMBL" id="JAHMHQ010000016">
    <property type="protein sequence ID" value="KAK1634003.1"/>
    <property type="molecule type" value="Genomic_DNA"/>
</dbReference>
<evidence type="ECO:0000313" key="2">
    <source>
        <dbReference type="EMBL" id="KAK1634003.1"/>
    </source>
</evidence>
<keyword evidence="1" id="KW-0812">Transmembrane</keyword>
<evidence type="ECO:0000256" key="1">
    <source>
        <dbReference type="SAM" id="Phobius"/>
    </source>
</evidence>
<dbReference type="GeneID" id="85467773"/>
<reference evidence="2" key="1">
    <citation type="submission" date="2021-06" db="EMBL/GenBank/DDBJ databases">
        <title>Comparative genomics, transcriptomics and evolutionary studies reveal genomic signatures of adaptation to plant cell wall in hemibiotrophic fungi.</title>
        <authorList>
            <consortium name="DOE Joint Genome Institute"/>
            <person name="Baroncelli R."/>
            <person name="Diaz J.F."/>
            <person name="Benocci T."/>
            <person name="Peng M."/>
            <person name="Battaglia E."/>
            <person name="Haridas S."/>
            <person name="Andreopoulos W."/>
            <person name="Labutti K."/>
            <person name="Pangilinan J."/>
            <person name="Floch G.L."/>
            <person name="Makela M.R."/>
            <person name="Henrissat B."/>
            <person name="Grigoriev I.V."/>
            <person name="Crouch J.A."/>
            <person name="De Vries R.P."/>
            <person name="Sukno S.A."/>
            <person name="Thon M.R."/>
        </authorList>
    </citation>
    <scope>NUCLEOTIDE SEQUENCE</scope>
    <source>
        <strain evidence="2">CBS 102054</strain>
    </source>
</reference>
<proteinExistence type="predicted"/>
<organism evidence="2 3">
    <name type="scientific">Colletotrichum phormii</name>
    <dbReference type="NCBI Taxonomy" id="359342"/>
    <lineage>
        <taxon>Eukaryota</taxon>
        <taxon>Fungi</taxon>
        <taxon>Dikarya</taxon>
        <taxon>Ascomycota</taxon>
        <taxon>Pezizomycotina</taxon>
        <taxon>Sordariomycetes</taxon>
        <taxon>Hypocreomycetidae</taxon>
        <taxon>Glomerellales</taxon>
        <taxon>Glomerellaceae</taxon>
        <taxon>Colletotrichum</taxon>
        <taxon>Colletotrichum acutatum species complex</taxon>
    </lineage>
</organism>
<keyword evidence="3" id="KW-1185">Reference proteome</keyword>
<protein>
    <submittedName>
        <fullName evidence="2">Uncharacterized protein</fullName>
    </submittedName>
</protein>
<dbReference type="RefSeq" id="XP_060442610.1">
    <property type="nucleotide sequence ID" value="XM_060582911.1"/>
</dbReference>
<accession>A0AAI9ZL74</accession>
<dbReference type="Proteomes" id="UP001243989">
    <property type="component" value="Unassembled WGS sequence"/>
</dbReference>
<feature type="transmembrane region" description="Helical" evidence="1">
    <location>
        <begin position="12"/>
        <end position="34"/>
    </location>
</feature>
<keyword evidence="1" id="KW-0472">Membrane</keyword>